<evidence type="ECO:0000256" key="2">
    <source>
        <dbReference type="ARBA" id="ARBA00010610"/>
    </source>
</evidence>
<dbReference type="RefSeq" id="WP_073334320.1">
    <property type="nucleotide sequence ID" value="NZ_FQYO01000009.1"/>
</dbReference>
<dbReference type="SMART" id="SM00528">
    <property type="entry name" value="HNS"/>
    <property type="match status" value="1"/>
</dbReference>
<evidence type="ECO:0000256" key="5">
    <source>
        <dbReference type="SAM" id="MobiDB-lite"/>
    </source>
</evidence>
<dbReference type="Pfam" id="PF00816">
    <property type="entry name" value="Histone_HNS"/>
    <property type="match status" value="1"/>
</dbReference>
<accession>A0A1M6I220</accession>
<dbReference type="PANTHER" id="PTHR38097">
    <property type="match status" value="1"/>
</dbReference>
<evidence type="ECO:0000313" key="8">
    <source>
        <dbReference type="Proteomes" id="UP000184292"/>
    </source>
</evidence>
<gene>
    <name evidence="7" type="ORF">SAMN05444417_3478</name>
</gene>
<dbReference type="OrthoDB" id="5297879at2"/>
<name>A0A1M6I220_9RHOB</name>
<dbReference type="GO" id="GO:0001217">
    <property type="term" value="F:DNA-binding transcription repressor activity"/>
    <property type="evidence" value="ECO:0007669"/>
    <property type="project" value="TreeGrafter"/>
</dbReference>
<comment type="similarity">
    <text evidence="2">Belongs to the histone-like protein H-NS family.</text>
</comment>
<proteinExistence type="inferred from homology"/>
<dbReference type="GO" id="GO:0005829">
    <property type="term" value="C:cytosol"/>
    <property type="evidence" value="ECO:0007669"/>
    <property type="project" value="TreeGrafter"/>
</dbReference>
<dbReference type="SUPFAM" id="SSF81273">
    <property type="entry name" value="H-NS histone-like proteins"/>
    <property type="match status" value="1"/>
</dbReference>
<dbReference type="GO" id="GO:0003681">
    <property type="term" value="F:bent DNA binding"/>
    <property type="evidence" value="ECO:0007669"/>
    <property type="project" value="TreeGrafter"/>
</dbReference>
<evidence type="ECO:0000256" key="3">
    <source>
        <dbReference type="ARBA" id="ARBA00022490"/>
    </source>
</evidence>
<sequence>MATIDLDKMDLQELRDLRKKLDKTIENYETRKRQDALAAAENAAKENGFSLSELMGEKKGGAARSANPPKFRHPENPEQTWTGKGRQPGWIKEALDGGASLEDFRI</sequence>
<dbReference type="Proteomes" id="UP000184292">
    <property type="component" value="Unassembled WGS sequence"/>
</dbReference>
<keyword evidence="4 7" id="KW-0238">DNA-binding</keyword>
<dbReference type="GO" id="GO:0003680">
    <property type="term" value="F:minor groove of adenine-thymine-rich DNA binding"/>
    <property type="evidence" value="ECO:0007669"/>
    <property type="project" value="TreeGrafter"/>
</dbReference>
<evidence type="ECO:0000256" key="4">
    <source>
        <dbReference type="ARBA" id="ARBA00023125"/>
    </source>
</evidence>
<evidence type="ECO:0000313" key="7">
    <source>
        <dbReference type="EMBL" id="SHJ28507.1"/>
    </source>
</evidence>
<dbReference type="GO" id="GO:0000976">
    <property type="term" value="F:transcription cis-regulatory region binding"/>
    <property type="evidence" value="ECO:0007669"/>
    <property type="project" value="TreeGrafter"/>
</dbReference>
<evidence type="ECO:0000256" key="1">
    <source>
        <dbReference type="ARBA" id="ARBA00004453"/>
    </source>
</evidence>
<dbReference type="Gene3D" id="4.10.430.10">
    <property type="entry name" value="Histone-like protein H-NS, C-terminal domain"/>
    <property type="match status" value="1"/>
</dbReference>
<dbReference type="EMBL" id="FQYO01000009">
    <property type="protein sequence ID" value="SHJ28507.1"/>
    <property type="molecule type" value="Genomic_DNA"/>
</dbReference>
<keyword evidence="8" id="KW-1185">Reference proteome</keyword>
<feature type="domain" description="DNA-binding protein H-NS-like C-terminal" evidence="6">
    <location>
        <begin position="61"/>
        <end position="106"/>
    </location>
</feature>
<dbReference type="InterPro" id="IPR027444">
    <property type="entry name" value="H-NS_C_dom"/>
</dbReference>
<dbReference type="GO" id="GO:0032993">
    <property type="term" value="C:protein-DNA complex"/>
    <property type="evidence" value="ECO:0007669"/>
    <property type="project" value="TreeGrafter"/>
</dbReference>
<comment type="subcellular location">
    <subcellularLocation>
        <location evidence="1">Cytoplasm</location>
        <location evidence="1">Nucleoid</location>
    </subcellularLocation>
</comment>
<dbReference type="InterPro" id="IPR037150">
    <property type="entry name" value="H-NS_C_dom_sf"/>
</dbReference>
<reference evidence="7 8" key="1">
    <citation type="submission" date="2016-11" db="EMBL/GenBank/DDBJ databases">
        <authorList>
            <person name="Jaros S."/>
            <person name="Januszkiewicz K."/>
            <person name="Wedrychowicz H."/>
        </authorList>
    </citation>
    <scope>NUCLEOTIDE SEQUENCE [LARGE SCALE GENOMIC DNA]</scope>
    <source>
        <strain evidence="7 8">DSM 100565</strain>
    </source>
</reference>
<evidence type="ECO:0000259" key="6">
    <source>
        <dbReference type="SMART" id="SM00528"/>
    </source>
</evidence>
<keyword evidence="3" id="KW-0963">Cytoplasm</keyword>
<dbReference type="PANTHER" id="PTHR38097:SF2">
    <property type="entry name" value="DNA-BINDING PROTEIN STPA"/>
    <property type="match status" value="1"/>
</dbReference>
<protein>
    <submittedName>
        <fullName evidence="7">DNA-binding protein H-NS</fullName>
    </submittedName>
</protein>
<dbReference type="GO" id="GO:0009295">
    <property type="term" value="C:nucleoid"/>
    <property type="evidence" value="ECO:0007669"/>
    <property type="project" value="UniProtKB-SubCell"/>
</dbReference>
<dbReference type="AlphaFoldDB" id="A0A1M6I220"/>
<organism evidence="7 8">
    <name type="scientific">Wenxinia saemankumensis</name>
    <dbReference type="NCBI Taxonomy" id="1447782"/>
    <lineage>
        <taxon>Bacteria</taxon>
        <taxon>Pseudomonadati</taxon>
        <taxon>Pseudomonadota</taxon>
        <taxon>Alphaproteobacteria</taxon>
        <taxon>Rhodobacterales</taxon>
        <taxon>Roseobacteraceae</taxon>
        <taxon>Wenxinia</taxon>
    </lineage>
</organism>
<feature type="region of interest" description="Disordered" evidence="5">
    <location>
        <begin position="46"/>
        <end position="90"/>
    </location>
</feature>